<dbReference type="InterPro" id="IPR044855">
    <property type="entry name" value="CoA-Trfase_III_dom3_sf"/>
</dbReference>
<evidence type="ECO:0000256" key="1">
    <source>
        <dbReference type="ARBA" id="ARBA00022679"/>
    </source>
</evidence>
<protein>
    <submittedName>
        <fullName evidence="3">Crotonobetainyl-CoA:carnitine CoA-transferase CaiB</fullName>
    </submittedName>
</protein>
<accession>A0A1I1ZR30</accession>
<dbReference type="InterPro" id="IPR050483">
    <property type="entry name" value="CoA-transferase_III_domain"/>
</dbReference>
<dbReference type="InterPro" id="IPR003673">
    <property type="entry name" value="CoA-Trfase_fam_III"/>
</dbReference>
<gene>
    <name evidence="3" type="ORF">SAMN05216574_103125</name>
</gene>
<dbReference type="Gene3D" id="3.30.1540.10">
    <property type="entry name" value="formyl-coa transferase, domain 3"/>
    <property type="match status" value="1"/>
</dbReference>
<feature type="region of interest" description="Disordered" evidence="2">
    <location>
        <begin position="407"/>
        <end position="426"/>
    </location>
</feature>
<dbReference type="SUPFAM" id="SSF89796">
    <property type="entry name" value="CoA-transferase family III (CaiB/BaiF)"/>
    <property type="match status" value="1"/>
</dbReference>
<dbReference type="PANTHER" id="PTHR48207">
    <property type="entry name" value="SUCCINATE--HYDROXYMETHYLGLUTARATE COA-TRANSFERASE"/>
    <property type="match status" value="1"/>
</dbReference>
<evidence type="ECO:0000313" key="4">
    <source>
        <dbReference type="Proteomes" id="UP000198589"/>
    </source>
</evidence>
<evidence type="ECO:0000256" key="2">
    <source>
        <dbReference type="SAM" id="MobiDB-lite"/>
    </source>
</evidence>
<dbReference type="PANTHER" id="PTHR48207:SF3">
    <property type="entry name" value="SUCCINATE--HYDROXYMETHYLGLUTARATE COA-TRANSFERASE"/>
    <property type="match status" value="1"/>
</dbReference>
<dbReference type="GO" id="GO:0008410">
    <property type="term" value="F:CoA-transferase activity"/>
    <property type="evidence" value="ECO:0007669"/>
    <property type="project" value="TreeGrafter"/>
</dbReference>
<proteinExistence type="predicted"/>
<dbReference type="Gene3D" id="3.40.50.10540">
    <property type="entry name" value="Crotonobetainyl-coa:carnitine coa-transferase, domain 1"/>
    <property type="match status" value="1"/>
</dbReference>
<evidence type="ECO:0000313" key="3">
    <source>
        <dbReference type="EMBL" id="SFE34189.1"/>
    </source>
</evidence>
<dbReference type="EMBL" id="FOND01000003">
    <property type="protein sequence ID" value="SFE34189.1"/>
    <property type="molecule type" value="Genomic_DNA"/>
</dbReference>
<dbReference type="AlphaFoldDB" id="A0A1I1ZR30"/>
<keyword evidence="1 3" id="KW-0808">Transferase</keyword>
<keyword evidence="4" id="KW-1185">Reference proteome</keyword>
<reference evidence="4" key="1">
    <citation type="submission" date="2016-10" db="EMBL/GenBank/DDBJ databases">
        <authorList>
            <person name="Varghese N."/>
            <person name="Submissions S."/>
        </authorList>
    </citation>
    <scope>NUCLEOTIDE SEQUENCE [LARGE SCALE GENOMIC DNA]</scope>
    <source>
        <strain evidence="4">DSM 46838</strain>
    </source>
</reference>
<dbReference type="InterPro" id="IPR023606">
    <property type="entry name" value="CoA-Trfase_III_dom_1_sf"/>
</dbReference>
<dbReference type="Proteomes" id="UP000198589">
    <property type="component" value="Unassembled WGS sequence"/>
</dbReference>
<sequence>MTGGGAAPRRGPLSGLRVIDLTQMLSGPFATMLLADMGADVVKVEPLIGDDTRRAGPWLEGDTLRSYGGYFQSVNRNKRSIALDLKTDAGREALLRLVDGADAVLENYRVGVMERLGLSYETLRERRPGLVYTAIRGFGDPRSGESPYMNWPAYDVVAQAMGGIMGITGPGPGQPTKVGPGIGDVFPACLAAVGTLAALLHARETGRGQFVDVAMYDSILALCERLVYQYSYTGEVAEPHGNGHPLLCPFDVFPARDGWVALAAFRDHQWRLLCDLIGSPESGADPKFATNAARVEHSGEVRAVLSAWTAVRTRQEITDVLGGQVPVGPVNSADAIFQDPHVAVRRMLVEVEQPGADRTVTIAGTPMKFIGTPSADPRRAPVLGEDREAVLLEAGCSPAEVETWRLGGAFGEPSAPPGPEMPEALT</sequence>
<dbReference type="Pfam" id="PF02515">
    <property type="entry name" value="CoA_transf_3"/>
    <property type="match status" value="1"/>
</dbReference>
<organism evidence="3 4">
    <name type="scientific">Blastococcus tunisiensis</name>
    <dbReference type="NCBI Taxonomy" id="1798228"/>
    <lineage>
        <taxon>Bacteria</taxon>
        <taxon>Bacillati</taxon>
        <taxon>Actinomycetota</taxon>
        <taxon>Actinomycetes</taxon>
        <taxon>Geodermatophilales</taxon>
        <taxon>Geodermatophilaceae</taxon>
        <taxon>Blastococcus</taxon>
    </lineage>
</organism>
<name>A0A1I1ZR30_9ACTN</name>
<dbReference type="RefSeq" id="WP_305764362.1">
    <property type="nucleotide sequence ID" value="NZ_FOND01000003.1"/>
</dbReference>
<dbReference type="STRING" id="1798228.SAMN05216574_103125"/>